<evidence type="ECO:0000256" key="1">
    <source>
        <dbReference type="SAM" id="MobiDB-lite"/>
    </source>
</evidence>
<keyword evidence="3" id="KW-1185">Reference proteome</keyword>
<feature type="compositionally biased region" description="Basic and acidic residues" evidence="1">
    <location>
        <begin position="80"/>
        <end position="93"/>
    </location>
</feature>
<feature type="compositionally biased region" description="Basic and acidic residues" evidence="1">
    <location>
        <begin position="32"/>
        <end position="62"/>
    </location>
</feature>
<comment type="caution">
    <text evidence="2">The sequence shown here is derived from an EMBL/GenBank/DDBJ whole genome shotgun (WGS) entry which is preliminary data.</text>
</comment>
<dbReference type="RefSeq" id="WP_141630313.1">
    <property type="nucleotide sequence ID" value="NZ_ALEE01000126.1"/>
</dbReference>
<reference evidence="2 3" key="1">
    <citation type="submission" date="2018-05" db="EMBL/GenBank/DDBJ databases">
        <title>Genomic Encyclopedia of Type Strains, Phase IV (KMG-IV): sequencing the most valuable type-strain genomes for metagenomic binning, comparative biology and taxonomic classification.</title>
        <authorList>
            <person name="Goeker M."/>
        </authorList>
    </citation>
    <scope>NUCLEOTIDE SEQUENCE [LARGE SCALE GENOMIC DNA]</scope>
    <source>
        <strain evidence="2 3">DSM 26006</strain>
    </source>
</reference>
<evidence type="ECO:0000313" key="3">
    <source>
        <dbReference type="Proteomes" id="UP000246483"/>
    </source>
</evidence>
<feature type="region of interest" description="Disordered" evidence="1">
    <location>
        <begin position="1"/>
        <end position="93"/>
    </location>
</feature>
<evidence type="ECO:0000313" key="2">
    <source>
        <dbReference type="EMBL" id="PWW46913.1"/>
    </source>
</evidence>
<sequence>MANRPTAHTVPTSPQDRDPPGRPASVRGVDLTTDKRGKEKGEPHLPHERDQDISMTGDRQDPRVQQGARDLQRGLQDTDEGLRADEKGEQPRQ</sequence>
<dbReference type="EMBL" id="QGUB01000003">
    <property type="protein sequence ID" value="PWW46913.1"/>
    <property type="molecule type" value="Genomic_DNA"/>
</dbReference>
<dbReference type="Proteomes" id="UP000246483">
    <property type="component" value="Unassembled WGS sequence"/>
</dbReference>
<protein>
    <submittedName>
        <fullName evidence="2">Uncharacterized protein</fullName>
    </submittedName>
</protein>
<organism evidence="2 3">
    <name type="scientific">Melaminivora alkalimesophila</name>
    <dbReference type="NCBI Taxonomy" id="1165852"/>
    <lineage>
        <taxon>Bacteria</taxon>
        <taxon>Pseudomonadati</taxon>
        <taxon>Pseudomonadota</taxon>
        <taxon>Betaproteobacteria</taxon>
        <taxon>Burkholderiales</taxon>
        <taxon>Comamonadaceae</taxon>
        <taxon>Melaminivora</taxon>
    </lineage>
</organism>
<accession>A0A317RCU9</accession>
<gene>
    <name evidence="2" type="ORF">DFR36_103188</name>
</gene>
<proteinExistence type="predicted"/>
<dbReference type="OrthoDB" id="8795487at2"/>
<name>A0A317RCU9_9BURK</name>
<dbReference type="AlphaFoldDB" id="A0A317RCU9"/>